<dbReference type="Gene3D" id="2.40.40.10">
    <property type="entry name" value="RlpA-like domain"/>
    <property type="match status" value="1"/>
</dbReference>
<dbReference type="CDD" id="cd22191">
    <property type="entry name" value="DPBB_RlpA_EXP_N-like"/>
    <property type="match status" value="1"/>
</dbReference>
<dbReference type="EMBL" id="CAMGZC010000197">
    <property type="protein sequence ID" value="CAI0644875.1"/>
    <property type="molecule type" value="Genomic_DNA"/>
</dbReference>
<sequence>MGHARTANPKRHPLLVCLPDLVASFFTEDHHSRDRISLLTNNTKHQHHNSPNTKFTMKTSAIFCAALAAAAVAQPHQHGNKKRHVHGKHQKRALVTEWVTETAYVTEWVDATETAWVPSSEASATPSAVPTTSVPGQFFEPGNSPSYTTLSTSTKAAAPVVQESIQQAPVVSSSSSTPAPAPQTPTPQPAPQPTTTSVYIAPVIVPTTPAYAAPVVATTSTPQVQAQATTGSSSGGSSSSSGGSSYSGKLTYYAIGLGACGEDDSGKDKTENIVALSVLMMGSVSNGNSYCGKKIQISANGKTTTATVRDKCMGCSHDAIDVSEKAFLEIFNSLDVGAGTVDWKFIN</sequence>
<dbReference type="InterPro" id="IPR051477">
    <property type="entry name" value="Expansin_CellWall"/>
</dbReference>
<dbReference type="InterPro" id="IPR036908">
    <property type="entry name" value="RlpA-like_sf"/>
</dbReference>
<feature type="region of interest" description="Disordered" evidence="2">
    <location>
        <begin position="166"/>
        <end position="195"/>
    </location>
</feature>
<evidence type="ECO:0000256" key="1">
    <source>
        <dbReference type="ARBA" id="ARBA00022729"/>
    </source>
</evidence>
<evidence type="ECO:0000313" key="4">
    <source>
        <dbReference type="Proteomes" id="UP001152533"/>
    </source>
</evidence>
<feature type="compositionally biased region" description="Polar residues" evidence="2">
    <location>
        <begin position="120"/>
        <end position="135"/>
    </location>
</feature>
<evidence type="ECO:0008006" key="5">
    <source>
        <dbReference type="Google" id="ProtNLM"/>
    </source>
</evidence>
<dbReference type="PANTHER" id="PTHR31836:SF28">
    <property type="entry name" value="SRCR DOMAIN-CONTAINING PROTEIN-RELATED"/>
    <property type="match status" value="1"/>
</dbReference>
<protein>
    <recommendedName>
        <fullName evidence="5">Allergen Asp F7</fullName>
    </recommendedName>
</protein>
<dbReference type="Proteomes" id="UP001152533">
    <property type="component" value="Unassembled WGS sequence"/>
</dbReference>
<feature type="compositionally biased region" description="Low complexity" evidence="2">
    <location>
        <begin position="166"/>
        <end position="178"/>
    </location>
</feature>
<proteinExistence type="predicted"/>
<dbReference type="PANTHER" id="PTHR31836">
    <property type="match status" value="1"/>
</dbReference>
<dbReference type="AlphaFoldDB" id="A0A9W4RNX2"/>
<evidence type="ECO:0000256" key="2">
    <source>
        <dbReference type="SAM" id="MobiDB-lite"/>
    </source>
</evidence>
<feature type="compositionally biased region" description="Pro residues" evidence="2">
    <location>
        <begin position="179"/>
        <end position="192"/>
    </location>
</feature>
<reference evidence="3" key="1">
    <citation type="submission" date="2022-08" db="EMBL/GenBank/DDBJ databases">
        <authorList>
            <person name="Giroux E."/>
            <person name="Giroux E."/>
        </authorList>
    </citation>
    <scope>NUCLEOTIDE SEQUENCE</scope>
    <source>
        <strain evidence="3">H1091258</strain>
    </source>
</reference>
<keyword evidence="4" id="KW-1185">Reference proteome</keyword>
<dbReference type="SUPFAM" id="SSF50685">
    <property type="entry name" value="Barwin-like endoglucanases"/>
    <property type="match status" value="1"/>
</dbReference>
<feature type="region of interest" description="Disordered" evidence="2">
    <location>
        <begin position="119"/>
        <end position="151"/>
    </location>
</feature>
<organism evidence="3 4">
    <name type="scientific">Colletotrichum noveboracense</name>
    <dbReference type="NCBI Taxonomy" id="2664923"/>
    <lineage>
        <taxon>Eukaryota</taxon>
        <taxon>Fungi</taxon>
        <taxon>Dikarya</taxon>
        <taxon>Ascomycota</taxon>
        <taxon>Pezizomycotina</taxon>
        <taxon>Sordariomycetes</taxon>
        <taxon>Hypocreomycetidae</taxon>
        <taxon>Glomerellales</taxon>
        <taxon>Glomerellaceae</taxon>
        <taxon>Colletotrichum</taxon>
        <taxon>Colletotrichum gloeosporioides species complex</taxon>
    </lineage>
</organism>
<comment type="caution">
    <text evidence="3">The sequence shown here is derived from an EMBL/GenBank/DDBJ whole genome shotgun (WGS) entry which is preliminary data.</text>
</comment>
<evidence type="ECO:0000313" key="3">
    <source>
        <dbReference type="EMBL" id="CAI0644875.1"/>
    </source>
</evidence>
<name>A0A9W4RNX2_9PEZI</name>
<keyword evidence="1" id="KW-0732">Signal</keyword>
<gene>
    <name evidence="3" type="ORF">CGXH109_LOCUS39904</name>
</gene>
<accession>A0A9W4RNX2</accession>